<organism evidence="1 2">
    <name type="scientific">Penicillium cf. viridicatum</name>
    <dbReference type="NCBI Taxonomy" id="2972119"/>
    <lineage>
        <taxon>Eukaryota</taxon>
        <taxon>Fungi</taxon>
        <taxon>Dikarya</taxon>
        <taxon>Ascomycota</taxon>
        <taxon>Pezizomycotina</taxon>
        <taxon>Eurotiomycetes</taxon>
        <taxon>Eurotiomycetidae</taxon>
        <taxon>Eurotiales</taxon>
        <taxon>Aspergillaceae</taxon>
        <taxon>Penicillium</taxon>
    </lineage>
</organism>
<proteinExistence type="predicted"/>
<evidence type="ECO:0000313" key="2">
    <source>
        <dbReference type="Proteomes" id="UP001150942"/>
    </source>
</evidence>
<sequence length="69" mass="7695">MGMAAVEKKLANKGKEEKEAIAVRRAYDEKLAALDARLRTREDDAIKHALRGLVDKVRLPNAVEDDPSH</sequence>
<dbReference type="Proteomes" id="UP001150942">
    <property type="component" value="Unassembled WGS sequence"/>
</dbReference>
<accession>A0A9W9M7A4</accession>
<dbReference type="EMBL" id="JAPQKQ010000006">
    <property type="protein sequence ID" value="KAJ5192371.1"/>
    <property type="molecule type" value="Genomic_DNA"/>
</dbReference>
<reference evidence="1" key="1">
    <citation type="submission" date="2022-11" db="EMBL/GenBank/DDBJ databases">
        <authorList>
            <person name="Petersen C."/>
        </authorList>
    </citation>
    <scope>NUCLEOTIDE SEQUENCE</scope>
    <source>
        <strain evidence="1">IBT 20477</strain>
    </source>
</reference>
<comment type="caution">
    <text evidence="1">The sequence shown here is derived from an EMBL/GenBank/DDBJ whole genome shotgun (WGS) entry which is preliminary data.</text>
</comment>
<dbReference type="AlphaFoldDB" id="A0A9W9M7A4"/>
<name>A0A9W9M7A4_9EURO</name>
<gene>
    <name evidence="1" type="ORF">N7449_008513</name>
</gene>
<evidence type="ECO:0000313" key="1">
    <source>
        <dbReference type="EMBL" id="KAJ5192371.1"/>
    </source>
</evidence>
<reference evidence="1" key="2">
    <citation type="journal article" date="2023" name="IMA Fungus">
        <title>Comparative genomic study of the Penicillium genus elucidates a diverse pangenome and 15 lateral gene transfer events.</title>
        <authorList>
            <person name="Petersen C."/>
            <person name="Sorensen T."/>
            <person name="Nielsen M.R."/>
            <person name="Sondergaard T.E."/>
            <person name="Sorensen J.L."/>
            <person name="Fitzpatrick D.A."/>
            <person name="Frisvad J.C."/>
            <person name="Nielsen K.L."/>
        </authorList>
    </citation>
    <scope>NUCLEOTIDE SEQUENCE</scope>
    <source>
        <strain evidence="1">IBT 20477</strain>
    </source>
</reference>
<dbReference type="OrthoDB" id="4377546at2759"/>
<protein>
    <submittedName>
        <fullName evidence="1">Uncharacterized protein</fullName>
    </submittedName>
</protein>
<keyword evidence="2" id="KW-1185">Reference proteome</keyword>